<dbReference type="InterPro" id="IPR000618">
    <property type="entry name" value="Insect_cuticle"/>
</dbReference>
<dbReference type="GO" id="GO:0062129">
    <property type="term" value="C:chitin-based extracellular matrix"/>
    <property type="evidence" value="ECO:0007669"/>
    <property type="project" value="TreeGrafter"/>
</dbReference>
<keyword evidence="3" id="KW-0732">Signal</keyword>
<dbReference type="GO" id="GO:0008010">
    <property type="term" value="F:structural constituent of chitin-based larval cuticle"/>
    <property type="evidence" value="ECO:0007669"/>
    <property type="project" value="TreeGrafter"/>
</dbReference>
<dbReference type="PANTHER" id="PTHR10380">
    <property type="entry name" value="CUTICLE PROTEIN"/>
    <property type="match status" value="1"/>
</dbReference>
<dbReference type="PANTHER" id="PTHR10380:SF196">
    <property type="entry name" value="CUTICULAR PROTEIN 72EA"/>
    <property type="match status" value="1"/>
</dbReference>
<evidence type="ECO:0000256" key="2">
    <source>
        <dbReference type="PROSITE-ProRule" id="PRU00497"/>
    </source>
</evidence>
<protein>
    <submittedName>
        <fullName evidence="4">Uncharacterized protein</fullName>
    </submittedName>
</protein>
<accession>A0A834IPV8</accession>
<dbReference type="EMBL" id="JAACXV010000089">
    <property type="protein sequence ID" value="KAF7283716.1"/>
    <property type="molecule type" value="Genomic_DNA"/>
</dbReference>
<reference evidence="4" key="1">
    <citation type="submission" date="2020-08" db="EMBL/GenBank/DDBJ databases">
        <title>Genome sequencing and assembly of the red palm weevil Rhynchophorus ferrugineus.</title>
        <authorList>
            <person name="Dias G.B."/>
            <person name="Bergman C.M."/>
            <person name="Manee M."/>
        </authorList>
    </citation>
    <scope>NUCLEOTIDE SEQUENCE</scope>
    <source>
        <strain evidence="4">AA-2017</strain>
        <tissue evidence="4">Whole larva</tissue>
    </source>
</reference>
<feature type="chain" id="PRO_5032443616" evidence="3">
    <location>
        <begin position="17"/>
        <end position="132"/>
    </location>
</feature>
<name>A0A834IPV8_RHYFE</name>
<dbReference type="Proteomes" id="UP000625711">
    <property type="component" value="Unassembled WGS sequence"/>
</dbReference>
<dbReference type="PROSITE" id="PS51155">
    <property type="entry name" value="CHIT_BIND_RR_2"/>
    <property type="match status" value="1"/>
</dbReference>
<evidence type="ECO:0000256" key="1">
    <source>
        <dbReference type="ARBA" id="ARBA00022460"/>
    </source>
</evidence>
<dbReference type="InterPro" id="IPR050468">
    <property type="entry name" value="Cuticle_Struct_Prot"/>
</dbReference>
<organism evidence="4 5">
    <name type="scientific">Rhynchophorus ferrugineus</name>
    <name type="common">Red palm weevil</name>
    <name type="synonym">Curculio ferrugineus</name>
    <dbReference type="NCBI Taxonomy" id="354439"/>
    <lineage>
        <taxon>Eukaryota</taxon>
        <taxon>Metazoa</taxon>
        <taxon>Ecdysozoa</taxon>
        <taxon>Arthropoda</taxon>
        <taxon>Hexapoda</taxon>
        <taxon>Insecta</taxon>
        <taxon>Pterygota</taxon>
        <taxon>Neoptera</taxon>
        <taxon>Endopterygota</taxon>
        <taxon>Coleoptera</taxon>
        <taxon>Polyphaga</taxon>
        <taxon>Cucujiformia</taxon>
        <taxon>Curculionidae</taxon>
        <taxon>Dryophthorinae</taxon>
        <taxon>Rhynchophorus</taxon>
    </lineage>
</organism>
<evidence type="ECO:0000313" key="5">
    <source>
        <dbReference type="Proteomes" id="UP000625711"/>
    </source>
</evidence>
<gene>
    <name evidence="4" type="ORF">GWI33_023100</name>
</gene>
<comment type="caution">
    <text evidence="4">The sequence shown here is derived from an EMBL/GenBank/DDBJ whole genome shotgun (WGS) entry which is preliminary data.</text>
</comment>
<dbReference type="OrthoDB" id="6515429at2759"/>
<keyword evidence="1 2" id="KW-0193">Cuticle</keyword>
<evidence type="ECO:0000313" key="4">
    <source>
        <dbReference type="EMBL" id="KAF7283716.1"/>
    </source>
</evidence>
<proteinExistence type="predicted"/>
<evidence type="ECO:0000256" key="3">
    <source>
        <dbReference type="SAM" id="SignalP"/>
    </source>
</evidence>
<dbReference type="PROSITE" id="PS00233">
    <property type="entry name" value="CHIT_BIND_RR_1"/>
    <property type="match status" value="1"/>
</dbReference>
<dbReference type="InterPro" id="IPR031311">
    <property type="entry name" value="CHIT_BIND_RR_consensus"/>
</dbReference>
<feature type="signal peptide" evidence="3">
    <location>
        <begin position="1"/>
        <end position="16"/>
    </location>
</feature>
<sequence>MNTFLILFAIFTVGFCRPHLEDTADVKVTQNSLGSYKYQVSSKDGSRIEERLVDGTITGEYIIPGSDGRPQVLTYIADADGFRVIKGPVPAPVSVIAGIPTPVEDTPEVKAAKEAFFASYNKALEAASNKLQ</sequence>
<keyword evidence="5" id="KW-1185">Reference proteome</keyword>
<dbReference type="Pfam" id="PF00379">
    <property type="entry name" value="Chitin_bind_4"/>
    <property type="match status" value="1"/>
</dbReference>
<dbReference type="AlphaFoldDB" id="A0A834IPV8"/>